<evidence type="ECO:0000256" key="6">
    <source>
        <dbReference type="ARBA" id="ARBA00023125"/>
    </source>
</evidence>
<dbReference type="SUPFAM" id="SSF52172">
    <property type="entry name" value="CheY-like"/>
    <property type="match status" value="1"/>
</dbReference>
<dbReference type="InterPro" id="IPR051552">
    <property type="entry name" value="HptR"/>
</dbReference>
<dbReference type="AlphaFoldDB" id="A0A1B2E723"/>
<name>A0A1B2E723_9BACL</name>
<reference evidence="12" key="1">
    <citation type="submission" date="2016-08" db="EMBL/GenBank/DDBJ databases">
        <title>Complete Genome Seqeunce of Paenibacillus sp. nov. IHBB 9852 from high altitute lake of Indian trans-Himalayas.</title>
        <authorList>
            <person name="Kiran S."/>
            <person name="Swarnkar M.K."/>
            <person name="Rana A."/>
            <person name="Tewari R."/>
            <person name="Gulati A."/>
        </authorList>
    </citation>
    <scope>NUCLEOTIDE SEQUENCE [LARGE SCALE GENOMIC DNA]</scope>
    <source>
        <strain evidence="12">IHBB 9852</strain>
    </source>
</reference>
<keyword evidence="5" id="KW-0805">Transcription regulation</keyword>
<dbReference type="PROSITE" id="PS01124">
    <property type="entry name" value="HTH_ARAC_FAMILY_2"/>
    <property type="match status" value="1"/>
</dbReference>
<feature type="domain" description="HTH araC/xylS-type" evidence="10">
    <location>
        <begin position="432"/>
        <end position="531"/>
    </location>
</feature>
<evidence type="ECO:0000259" key="11">
    <source>
        <dbReference type="PROSITE" id="PS50110"/>
    </source>
</evidence>
<dbReference type="Pfam" id="PF12833">
    <property type="entry name" value="HTH_18"/>
    <property type="match status" value="1"/>
</dbReference>
<evidence type="ECO:0000256" key="7">
    <source>
        <dbReference type="ARBA" id="ARBA00023163"/>
    </source>
</evidence>
<dbReference type="GO" id="GO:0005737">
    <property type="term" value="C:cytoplasm"/>
    <property type="evidence" value="ECO:0007669"/>
    <property type="project" value="UniProtKB-SubCell"/>
</dbReference>
<feature type="coiled-coil region" evidence="9">
    <location>
        <begin position="109"/>
        <end position="150"/>
    </location>
</feature>
<dbReference type="InterPro" id="IPR020449">
    <property type="entry name" value="Tscrpt_reg_AraC-type_HTH"/>
</dbReference>
<dbReference type="InterPro" id="IPR018060">
    <property type="entry name" value="HTH_AraC"/>
</dbReference>
<keyword evidence="9" id="KW-0175">Coiled coil</keyword>
<organism evidence="12">
    <name type="scientific">Paenibacillus ihbetae</name>
    <dbReference type="NCBI Taxonomy" id="1870820"/>
    <lineage>
        <taxon>Bacteria</taxon>
        <taxon>Bacillati</taxon>
        <taxon>Bacillota</taxon>
        <taxon>Bacilli</taxon>
        <taxon>Bacillales</taxon>
        <taxon>Paenibacillaceae</taxon>
        <taxon>Paenibacillus</taxon>
    </lineage>
</organism>
<dbReference type="PANTHER" id="PTHR42713">
    <property type="entry name" value="HISTIDINE KINASE-RELATED"/>
    <property type="match status" value="1"/>
</dbReference>
<dbReference type="InterPro" id="IPR041522">
    <property type="entry name" value="CdaR_GGDEF"/>
</dbReference>
<dbReference type="GO" id="GO:0043565">
    <property type="term" value="F:sequence-specific DNA binding"/>
    <property type="evidence" value="ECO:0007669"/>
    <property type="project" value="InterPro"/>
</dbReference>
<dbReference type="Gene3D" id="3.40.50.2300">
    <property type="match status" value="1"/>
</dbReference>
<comment type="subcellular location">
    <subcellularLocation>
        <location evidence="1">Cytoplasm</location>
    </subcellularLocation>
</comment>
<dbReference type="GO" id="GO:0003700">
    <property type="term" value="F:DNA-binding transcription factor activity"/>
    <property type="evidence" value="ECO:0007669"/>
    <property type="project" value="InterPro"/>
</dbReference>
<protein>
    <submittedName>
        <fullName evidence="12">DNA-binding response regulator</fullName>
    </submittedName>
</protein>
<dbReference type="PRINTS" id="PR00032">
    <property type="entry name" value="HTHARAC"/>
</dbReference>
<dbReference type="Pfam" id="PF17853">
    <property type="entry name" value="GGDEF_2"/>
    <property type="match status" value="1"/>
</dbReference>
<dbReference type="KEGG" id="pib:BBD41_26115"/>
<keyword evidence="3 8" id="KW-0597">Phosphoprotein</keyword>
<keyword evidence="7" id="KW-0804">Transcription</keyword>
<accession>A0A1B2E723</accession>
<evidence type="ECO:0000313" key="12">
    <source>
        <dbReference type="EMBL" id="ANY75774.1"/>
    </source>
</evidence>
<evidence type="ECO:0000256" key="1">
    <source>
        <dbReference type="ARBA" id="ARBA00004496"/>
    </source>
</evidence>
<dbReference type="CDD" id="cd17536">
    <property type="entry name" value="REC_YesN-like"/>
    <property type="match status" value="1"/>
</dbReference>
<feature type="modified residue" description="4-aspartylphosphate" evidence="8">
    <location>
        <position position="55"/>
    </location>
</feature>
<dbReference type="RefSeq" id="WP_099479557.1">
    <property type="nucleotide sequence ID" value="NZ_CP016809.1"/>
</dbReference>
<keyword evidence="4" id="KW-0902">Two-component regulatory system</keyword>
<dbReference type="InterPro" id="IPR009057">
    <property type="entry name" value="Homeodomain-like_sf"/>
</dbReference>
<dbReference type="Pfam" id="PF00072">
    <property type="entry name" value="Response_reg"/>
    <property type="match status" value="1"/>
</dbReference>
<evidence type="ECO:0000256" key="3">
    <source>
        <dbReference type="ARBA" id="ARBA00022553"/>
    </source>
</evidence>
<dbReference type="GO" id="GO:0000160">
    <property type="term" value="P:phosphorelay signal transduction system"/>
    <property type="evidence" value="ECO:0007669"/>
    <property type="project" value="UniProtKB-KW"/>
</dbReference>
<dbReference type="SUPFAM" id="SSF46689">
    <property type="entry name" value="Homeodomain-like"/>
    <property type="match status" value="2"/>
</dbReference>
<sequence length="539" mass="61144">MYKILIVDDEPIVREGIRDRIQWAEHGYECIGACENGREALELMARERPDVVLTDICMPYMDGLELSRQIVERYPKTRIIILTGFDDFDYAQQAVKLQVTDFILKPITSAELRELLDKIKLELDEESGRNEHLLRMKQELKNSMALLSERFLERLASSPMRRSEIAAKLAYFNIPLNGPLYIAMAAEMDELSLHAETADVELYAFALYNIVQEIAGGAQQSAIFRFKEHKVMAMLSGPNAEELHARAYRLAEDIRDSVKEYMKFTVTVGIGTVCSDVAEIRHSCRASEAALEYRLLMGPNQVVNITDLELRGGKPLQDGFEAEAALVSAIRAGTASEVDECSHRLIREIGSASMPIELCHVRILRVMLAVLQTLMEIGSNDHDLFGMEKRLLSDLYSFRSLEQIEVWLKGVCGEALRGVAQTRKDLTRSQMMEAVDYIHSHYSNPDLSVKTVSSRIFMSTSYFSALFKAHTGRTFVEYVTDIRMEKAKELLKHSGMKTYEIAASTGYQDPQYFSVLFKKHTGDTPTEYRNRITAGGERR</sequence>
<evidence type="ECO:0000256" key="9">
    <source>
        <dbReference type="SAM" id="Coils"/>
    </source>
</evidence>
<evidence type="ECO:0000256" key="5">
    <source>
        <dbReference type="ARBA" id="ARBA00023015"/>
    </source>
</evidence>
<gene>
    <name evidence="12" type="ORF">BBD41_26115</name>
</gene>
<evidence type="ECO:0000259" key="10">
    <source>
        <dbReference type="PROSITE" id="PS01124"/>
    </source>
</evidence>
<dbReference type="PROSITE" id="PS50110">
    <property type="entry name" value="RESPONSE_REGULATORY"/>
    <property type="match status" value="1"/>
</dbReference>
<feature type="domain" description="Response regulatory" evidence="11">
    <location>
        <begin position="3"/>
        <end position="120"/>
    </location>
</feature>
<dbReference type="InterPro" id="IPR001789">
    <property type="entry name" value="Sig_transdc_resp-reg_receiver"/>
</dbReference>
<evidence type="ECO:0000256" key="4">
    <source>
        <dbReference type="ARBA" id="ARBA00023012"/>
    </source>
</evidence>
<dbReference type="InterPro" id="IPR011006">
    <property type="entry name" value="CheY-like_superfamily"/>
</dbReference>
<keyword evidence="2" id="KW-0963">Cytoplasm</keyword>
<dbReference type="PANTHER" id="PTHR42713:SF3">
    <property type="entry name" value="TRANSCRIPTIONAL REGULATORY PROTEIN HPTR"/>
    <property type="match status" value="1"/>
</dbReference>
<dbReference type="SMART" id="SM00342">
    <property type="entry name" value="HTH_ARAC"/>
    <property type="match status" value="1"/>
</dbReference>
<dbReference type="Gene3D" id="1.10.10.60">
    <property type="entry name" value="Homeodomain-like"/>
    <property type="match status" value="2"/>
</dbReference>
<proteinExistence type="predicted"/>
<dbReference type="EMBL" id="CP016809">
    <property type="protein sequence ID" value="ANY75774.1"/>
    <property type="molecule type" value="Genomic_DNA"/>
</dbReference>
<evidence type="ECO:0000256" key="8">
    <source>
        <dbReference type="PROSITE-ProRule" id="PRU00169"/>
    </source>
</evidence>
<evidence type="ECO:0000256" key="2">
    <source>
        <dbReference type="ARBA" id="ARBA00022490"/>
    </source>
</evidence>
<dbReference type="SMART" id="SM00448">
    <property type="entry name" value="REC"/>
    <property type="match status" value="1"/>
</dbReference>
<keyword evidence="6 12" id="KW-0238">DNA-binding</keyword>